<gene>
    <name evidence="1" type="ORF">JCM14722_09530</name>
</gene>
<proteinExistence type="predicted"/>
<evidence type="ECO:0000313" key="2">
    <source>
        <dbReference type="Proteomes" id="UP001061361"/>
    </source>
</evidence>
<accession>A0ABN6RVL2</accession>
<keyword evidence="2" id="KW-1185">Reference proteome</keyword>
<name>A0ABN6RVL2_9BACT</name>
<protein>
    <submittedName>
        <fullName evidence="1">Uncharacterized protein</fullName>
    </submittedName>
</protein>
<dbReference type="RefSeq" id="WP_264983465.1">
    <property type="nucleotide sequence ID" value="NZ_AP026708.1"/>
</dbReference>
<evidence type="ECO:0000313" key="1">
    <source>
        <dbReference type="EMBL" id="BDQ33411.1"/>
    </source>
</evidence>
<organism evidence="1 2">
    <name type="scientific">Pseudodesulfovibrio portus</name>
    <dbReference type="NCBI Taxonomy" id="231439"/>
    <lineage>
        <taxon>Bacteria</taxon>
        <taxon>Pseudomonadati</taxon>
        <taxon>Thermodesulfobacteriota</taxon>
        <taxon>Desulfovibrionia</taxon>
        <taxon>Desulfovibrionales</taxon>
        <taxon>Desulfovibrionaceae</taxon>
    </lineage>
</organism>
<reference evidence="1" key="1">
    <citation type="submission" date="2022-08" db="EMBL/GenBank/DDBJ databases">
        <title>Genome Sequence of the sulphate-reducing bacterium, Pseudodesulfovibrio portus JCM14722.</title>
        <authorList>
            <person name="Kondo R."/>
            <person name="Kataoka T."/>
        </authorList>
    </citation>
    <scope>NUCLEOTIDE SEQUENCE</scope>
    <source>
        <strain evidence="1">JCM 14722</strain>
    </source>
</reference>
<dbReference type="Proteomes" id="UP001061361">
    <property type="component" value="Chromosome"/>
</dbReference>
<dbReference type="EMBL" id="AP026708">
    <property type="protein sequence ID" value="BDQ33411.1"/>
    <property type="molecule type" value="Genomic_DNA"/>
</dbReference>
<sequence>MISECNQLHRADVRLDPEKLHGFTTACVAHGNCFADVFWDTRIYLERDGRITLEFLPHGGTLHFVMFELDEWSPAVTASADAMRLFTRFRKEPDDAQVFDIFTGERLQEDQLEARRHGFMHPAHGWDERLAF</sequence>